<dbReference type="InterPro" id="IPR002347">
    <property type="entry name" value="SDR_fam"/>
</dbReference>
<sequence length="332" mass="36379">MVSFKDIQASNALINDATAPRVAVFVGGTSGIGKLTIKSLVATGASTRIYLIGRRSAEERARLFIQELQTVNPKAKVIWTEGEVSLLAEAKRICNMIKSQESHVDLLFLTTGYAPFGPRKETVEGLEVAQSLEYYCRVLFVQLLLPLLGRAEAPRVVSVLGGGLERASVVDVEDLGLKKPGNFGAVKAQMQYTAMNTMAMETLAGANPDVTFLHSWPGWVNTGNVRRGSEPNSILAWLIWLVLEPLIALFSISDDESGQRHLFQCTSAAFGGRGVAWKGGAGVNTREKPENGLFLVNYKCDSSTNAKALRQLREKAQTRIWEHTQEVLRPYV</sequence>
<dbReference type="KEGG" id="ptkz:JDV02_008106"/>
<evidence type="ECO:0000313" key="3">
    <source>
        <dbReference type="Proteomes" id="UP000829364"/>
    </source>
</evidence>
<dbReference type="Gene3D" id="3.40.50.720">
    <property type="entry name" value="NAD(P)-binding Rossmann-like Domain"/>
    <property type="match status" value="1"/>
</dbReference>
<organism evidence="2 3">
    <name type="scientific">Purpureocillium takamizusanense</name>
    <dbReference type="NCBI Taxonomy" id="2060973"/>
    <lineage>
        <taxon>Eukaryota</taxon>
        <taxon>Fungi</taxon>
        <taxon>Dikarya</taxon>
        <taxon>Ascomycota</taxon>
        <taxon>Pezizomycotina</taxon>
        <taxon>Sordariomycetes</taxon>
        <taxon>Hypocreomycetidae</taxon>
        <taxon>Hypocreales</taxon>
        <taxon>Ophiocordycipitaceae</taxon>
        <taxon>Purpureocillium</taxon>
    </lineage>
</organism>
<dbReference type="PANTHER" id="PTHR47534">
    <property type="entry name" value="YALI0E05731P"/>
    <property type="match status" value="1"/>
</dbReference>
<dbReference type="InterPro" id="IPR036291">
    <property type="entry name" value="NAD(P)-bd_dom_sf"/>
</dbReference>
<name>A0A9Q8QM12_9HYPO</name>
<evidence type="ECO:0000313" key="2">
    <source>
        <dbReference type="EMBL" id="UNI22195.1"/>
    </source>
</evidence>
<dbReference type="RefSeq" id="XP_047845676.1">
    <property type="nucleotide sequence ID" value="XM_047989671.1"/>
</dbReference>
<keyword evidence="3" id="KW-1185">Reference proteome</keyword>
<dbReference type="GeneID" id="72070054"/>
<reference evidence="2" key="1">
    <citation type="submission" date="2021-11" db="EMBL/GenBank/DDBJ databases">
        <title>Purpureocillium_takamizusanense_genome.</title>
        <authorList>
            <person name="Nguyen N.-H."/>
        </authorList>
    </citation>
    <scope>NUCLEOTIDE SEQUENCE</scope>
    <source>
        <strain evidence="2">PT3</strain>
    </source>
</reference>
<dbReference type="SUPFAM" id="SSF51735">
    <property type="entry name" value="NAD(P)-binding Rossmann-fold domains"/>
    <property type="match status" value="1"/>
</dbReference>
<evidence type="ECO:0008006" key="4">
    <source>
        <dbReference type="Google" id="ProtNLM"/>
    </source>
</evidence>
<dbReference type="InterPro" id="IPR052228">
    <property type="entry name" value="Sec_Metab_Biosynth_Oxidored"/>
</dbReference>
<dbReference type="GO" id="GO:0016491">
    <property type="term" value="F:oxidoreductase activity"/>
    <property type="evidence" value="ECO:0007669"/>
    <property type="project" value="UniProtKB-KW"/>
</dbReference>
<dbReference type="OrthoDB" id="2898509at2759"/>
<proteinExistence type="predicted"/>
<dbReference type="Pfam" id="PF00106">
    <property type="entry name" value="adh_short"/>
    <property type="match status" value="1"/>
</dbReference>
<keyword evidence="1" id="KW-0560">Oxidoreductase</keyword>
<evidence type="ECO:0000256" key="1">
    <source>
        <dbReference type="ARBA" id="ARBA00023002"/>
    </source>
</evidence>
<dbReference type="AlphaFoldDB" id="A0A9Q8QM12"/>
<protein>
    <recommendedName>
        <fullName evidence="4">NAD(P)-binding protein</fullName>
    </recommendedName>
</protein>
<dbReference type="PANTHER" id="PTHR47534:SF3">
    <property type="entry name" value="ALCOHOL DEHYDROGENASE-LIKE C-TERMINAL DOMAIN-CONTAINING PROTEIN"/>
    <property type="match status" value="1"/>
</dbReference>
<gene>
    <name evidence="2" type="ORF">JDV02_008106</name>
</gene>
<accession>A0A9Q8QM12</accession>
<dbReference type="Proteomes" id="UP000829364">
    <property type="component" value="Chromosome 8"/>
</dbReference>
<dbReference type="EMBL" id="CP086361">
    <property type="protein sequence ID" value="UNI22195.1"/>
    <property type="molecule type" value="Genomic_DNA"/>
</dbReference>